<keyword evidence="2" id="KW-1185">Reference proteome</keyword>
<proteinExistence type="predicted"/>
<evidence type="ECO:0000313" key="1">
    <source>
        <dbReference type="EMBL" id="KAH3808089.1"/>
    </source>
</evidence>
<reference evidence="1" key="2">
    <citation type="submission" date="2020-11" db="EMBL/GenBank/DDBJ databases">
        <authorList>
            <person name="McCartney M.A."/>
            <person name="Auch B."/>
            <person name="Kono T."/>
            <person name="Mallez S."/>
            <person name="Becker A."/>
            <person name="Gohl D.M."/>
            <person name="Silverstein K.A.T."/>
            <person name="Koren S."/>
            <person name="Bechman K.B."/>
            <person name="Herman A."/>
            <person name="Abrahante J.E."/>
            <person name="Garbe J."/>
        </authorList>
    </citation>
    <scope>NUCLEOTIDE SEQUENCE</scope>
    <source>
        <strain evidence="1">Duluth1</strain>
        <tissue evidence="1">Whole animal</tissue>
    </source>
</reference>
<evidence type="ECO:0000313" key="2">
    <source>
        <dbReference type="Proteomes" id="UP000828390"/>
    </source>
</evidence>
<dbReference type="AlphaFoldDB" id="A0A9D4FZS6"/>
<protein>
    <submittedName>
        <fullName evidence="1">Uncharacterized protein</fullName>
    </submittedName>
</protein>
<dbReference type="EMBL" id="JAIWYP010000006">
    <property type="protein sequence ID" value="KAH3808089.1"/>
    <property type="molecule type" value="Genomic_DNA"/>
</dbReference>
<gene>
    <name evidence="1" type="ORF">DPMN_136439</name>
</gene>
<reference evidence="1" key="1">
    <citation type="journal article" date="2019" name="bioRxiv">
        <title>The Genome of the Zebra Mussel, Dreissena polymorpha: A Resource for Invasive Species Research.</title>
        <authorList>
            <person name="McCartney M.A."/>
            <person name="Auch B."/>
            <person name="Kono T."/>
            <person name="Mallez S."/>
            <person name="Zhang Y."/>
            <person name="Obille A."/>
            <person name="Becker A."/>
            <person name="Abrahante J.E."/>
            <person name="Garbe J."/>
            <person name="Badalamenti J.P."/>
            <person name="Herman A."/>
            <person name="Mangelson H."/>
            <person name="Liachko I."/>
            <person name="Sullivan S."/>
            <person name="Sone E.D."/>
            <person name="Koren S."/>
            <person name="Silverstein K.A.T."/>
            <person name="Beckman K.B."/>
            <person name="Gohl D.M."/>
        </authorList>
    </citation>
    <scope>NUCLEOTIDE SEQUENCE</scope>
    <source>
        <strain evidence="1">Duluth1</strain>
        <tissue evidence="1">Whole animal</tissue>
    </source>
</reference>
<organism evidence="1 2">
    <name type="scientific">Dreissena polymorpha</name>
    <name type="common">Zebra mussel</name>
    <name type="synonym">Mytilus polymorpha</name>
    <dbReference type="NCBI Taxonomy" id="45954"/>
    <lineage>
        <taxon>Eukaryota</taxon>
        <taxon>Metazoa</taxon>
        <taxon>Spiralia</taxon>
        <taxon>Lophotrochozoa</taxon>
        <taxon>Mollusca</taxon>
        <taxon>Bivalvia</taxon>
        <taxon>Autobranchia</taxon>
        <taxon>Heteroconchia</taxon>
        <taxon>Euheterodonta</taxon>
        <taxon>Imparidentia</taxon>
        <taxon>Neoheterodontei</taxon>
        <taxon>Myida</taxon>
        <taxon>Dreissenoidea</taxon>
        <taxon>Dreissenidae</taxon>
        <taxon>Dreissena</taxon>
    </lineage>
</organism>
<name>A0A9D4FZS6_DREPO</name>
<sequence length="51" mass="6061">MDFYKISVEKSGCINRIVDNYIKRGIVCKQTDWTVNISHIVVDVYKKKEWP</sequence>
<comment type="caution">
    <text evidence="1">The sequence shown here is derived from an EMBL/GenBank/DDBJ whole genome shotgun (WGS) entry which is preliminary data.</text>
</comment>
<accession>A0A9D4FZS6</accession>
<dbReference type="Proteomes" id="UP000828390">
    <property type="component" value="Unassembled WGS sequence"/>
</dbReference>